<dbReference type="CDD" id="cd06848">
    <property type="entry name" value="GCS_H"/>
    <property type="match status" value="1"/>
</dbReference>
<dbReference type="AlphaFoldDB" id="A0A0J1CRD5"/>
<dbReference type="PROSITE" id="PS00189">
    <property type="entry name" value="LIPOYL"/>
    <property type="match status" value="1"/>
</dbReference>
<protein>
    <recommendedName>
        <fullName evidence="3">Glycine cleavage system H protein</fullName>
    </recommendedName>
</protein>
<gene>
    <name evidence="3" type="primary">gcvH</name>
    <name evidence="6" type="ORF">EOS_26615</name>
</gene>
<dbReference type="NCBIfam" id="NF002270">
    <property type="entry name" value="PRK01202.1"/>
    <property type="match status" value="1"/>
</dbReference>
<dbReference type="NCBIfam" id="TIGR00527">
    <property type="entry name" value="gcvH"/>
    <property type="match status" value="1"/>
</dbReference>
<dbReference type="HAMAP" id="MF_00272">
    <property type="entry name" value="GcvH"/>
    <property type="match status" value="1"/>
</dbReference>
<dbReference type="PROSITE" id="PS50968">
    <property type="entry name" value="BIOTINYL_LIPOYL"/>
    <property type="match status" value="1"/>
</dbReference>
<dbReference type="InterPro" id="IPR011053">
    <property type="entry name" value="Single_hybrid_motif"/>
</dbReference>
<dbReference type="GO" id="GO:0019464">
    <property type="term" value="P:glycine decarboxylation via glycine cleavage system"/>
    <property type="evidence" value="ECO:0007669"/>
    <property type="project" value="UniProtKB-UniRule"/>
</dbReference>
<dbReference type="InterPro" id="IPR002930">
    <property type="entry name" value="GCV_H"/>
</dbReference>
<dbReference type="PANTHER" id="PTHR11715">
    <property type="entry name" value="GLYCINE CLEAVAGE SYSTEM H PROTEIN"/>
    <property type="match status" value="1"/>
</dbReference>
<comment type="caution">
    <text evidence="6">The sequence shown here is derived from an EMBL/GenBank/DDBJ whole genome shotgun (WGS) entry which is preliminary data.</text>
</comment>
<dbReference type="PANTHER" id="PTHR11715:SF3">
    <property type="entry name" value="GLYCINE CLEAVAGE SYSTEM H PROTEIN-RELATED"/>
    <property type="match status" value="1"/>
</dbReference>
<name>A0A0J1CRD5_9BURK</name>
<organism evidence="6 7">
    <name type="scientific">Caballeronia mineralivorans PML1(12)</name>
    <dbReference type="NCBI Taxonomy" id="908627"/>
    <lineage>
        <taxon>Bacteria</taxon>
        <taxon>Pseudomonadati</taxon>
        <taxon>Pseudomonadota</taxon>
        <taxon>Betaproteobacteria</taxon>
        <taxon>Burkholderiales</taxon>
        <taxon>Burkholderiaceae</taxon>
        <taxon>Caballeronia</taxon>
    </lineage>
</organism>
<comment type="function">
    <text evidence="3">The glycine cleavage system catalyzes the degradation of glycine. The H protein shuttles the methylamine group of glycine from the P protein to the T protein.</text>
</comment>
<evidence type="ECO:0000256" key="1">
    <source>
        <dbReference type="ARBA" id="ARBA00009249"/>
    </source>
</evidence>
<dbReference type="EMBL" id="AEJF01000159">
    <property type="protein sequence ID" value="KLU23200.1"/>
    <property type="molecule type" value="Genomic_DNA"/>
</dbReference>
<dbReference type="InterPro" id="IPR000089">
    <property type="entry name" value="Biotin_lipoyl"/>
</dbReference>
<evidence type="ECO:0000259" key="5">
    <source>
        <dbReference type="PROSITE" id="PS50968"/>
    </source>
</evidence>
<dbReference type="PATRIC" id="fig|908627.4.peg.5939"/>
<dbReference type="InterPro" id="IPR033753">
    <property type="entry name" value="GCV_H/Fam206"/>
</dbReference>
<feature type="modified residue" description="N6-lipoyllysine" evidence="3 4">
    <location>
        <position position="64"/>
    </location>
</feature>
<dbReference type="GO" id="GO:0005960">
    <property type="term" value="C:glycine cleavage complex"/>
    <property type="evidence" value="ECO:0007669"/>
    <property type="project" value="InterPro"/>
</dbReference>
<comment type="cofactor">
    <cofactor evidence="3">
        <name>(R)-lipoate</name>
        <dbReference type="ChEBI" id="CHEBI:83088"/>
    </cofactor>
    <text evidence="3">Binds 1 lipoyl cofactor covalently.</text>
</comment>
<evidence type="ECO:0000256" key="2">
    <source>
        <dbReference type="ARBA" id="ARBA00022823"/>
    </source>
</evidence>
<feature type="domain" description="Lipoyl-binding" evidence="5">
    <location>
        <begin position="23"/>
        <end position="104"/>
    </location>
</feature>
<sequence>MSIPADLKYTESHEWVRTESDGTLTIGITDHAQEALGDIVFIELPPVGKTVAVGDAIAVIESVKAASDIYAPVSGEIVGANDALTGTPDQINGTPYESWLFKIKPASDAKTDRLIDAAAYGASIGE</sequence>
<accession>A0A0J1CRD5</accession>
<keyword evidence="7" id="KW-1185">Reference proteome</keyword>
<proteinExistence type="inferred from homology"/>
<comment type="subunit">
    <text evidence="3">The glycine cleavage system is composed of four proteins: P, T, L and H.</text>
</comment>
<reference evidence="6 7" key="1">
    <citation type="journal article" date="2015" name="Genome Announc.">
        <title>Draft Genome Sequence of Burkholderia sp. Strain PML1(12), an Ectomycorrhizosphere-Inhabiting Bacterium with Effective Mineral-Weathering Ability.</title>
        <authorList>
            <person name="Uroz S."/>
            <person name="Oger P."/>
        </authorList>
    </citation>
    <scope>NUCLEOTIDE SEQUENCE [LARGE SCALE GENOMIC DNA]</scope>
    <source>
        <strain evidence="7">PML1(12)</strain>
    </source>
</reference>
<dbReference type="OrthoDB" id="9796712at2"/>
<dbReference type="SUPFAM" id="SSF51230">
    <property type="entry name" value="Single hybrid motif"/>
    <property type="match status" value="1"/>
</dbReference>
<evidence type="ECO:0000313" key="7">
    <source>
        <dbReference type="Proteomes" id="UP000035963"/>
    </source>
</evidence>
<dbReference type="Proteomes" id="UP000035963">
    <property type="component" value="Unassembled WGS sequence"/>
</dbReference>
<dbReference type="GO" id="GO:0009249">
    <property type="term" value="P:protein lipoylation"/>
    <property type="evidence" value="ECO:0007669"/>
    <property type="project" value="TreeGrafter"/>
</dbReference>
<dbReference type="RefSeq" id="WP_047895178.1">
    <property type="nucleotide sequence ID" value="NZ_AEJF01000159.1"/>
</dbReference>
<evidence type="ECO:0000256" key="3">
    <source>
        <dbReference type="HAMAP-Rule" id="MF_00272"/>
    </source>
</evidence>
<dbReference type="GO" id="GO:0005829">
    <property type="term" value="C:cytosol"/>
    <property type="evidence" value="ECO:0007669"/>
    <property type="project" value="TreeGrafter"/>
</dbReference>
<evidence type="ECO:0000256" key="4">
    <source>
        <dbReference type="PIRSR" id="PIRSR617453-50"/>
    </source>
</evidence>
<keyword evidence="2 3" id="KW-0450">Lipoyl</keyword>
<dbReference type="Gene3D" id="2.40.50.100">
    <property type="match status" value="1"/>
</dbReference>
<comment type="similarity">
    <text evidence="1 3">Belongs to the GcvH family.</text>
</comment>
<dbReference type="InterPro" id="IPR003016">
    <property type="entry name" value="2-oxoA_DH_lipoyl-BS"/>
</dbReference>
<evidence type="ECO:0000313" key="6">
    <source>
        <dbReference type="EMBL" id="KLU23200.1"/>
    </source>
</evidence>
<dbReference type="Pfam" id="PF01597">
    <property type="entry name" value="GCV_H"/>
    <property type="match status" value="1"/>
</dbReference>
<dbReference type="InterPro" id="IPR017453">
    <property type="entry name" value="GCV_H_sub"/>
</dbReference>